<dbReference type="Pfam" id="PF01370">
    <property type="entry name" value="Epimerase"/>
    <property type="match status" value="1"/>
</dbReference>
<evidence type="ECO:0000259" key="3">
    <source>
        <dbReference type="Pfam" id="PF01370"/>
    </source>
</evidence>
<organism evidence="4 5">
    <name type="scientific">Cobetia crustatorum</name>
    <dbReference type="NCBI Taxonomy" id="553385"/>
    <lineage>
        <taxon>Bacteria</taxon>
        <taxon>Pseudomonadati</taxon>
        <taxon>Pseudomonadota</taxon>
        <taxon>Gammaproteobacteria</taxon>
        <taxon>Oceanospirillales</taxon>
        <taxon>Halomonadaceae</taxon>
        <taxon>Cobetia</taxon>
    </lineage>
</organism>
<comment type="caution">
    <text evidence="4">The sequence shown here is derived from an EMBL/GenBank/DDBJ whole genome shotgun (WGS) entry which is preliminary data.</text>
</comment>
<dbReference type="NCBIfam" id="NF043036">
    <property type="entry name" value="ErythonDh"/>
    <property type="match status" value="1"/>
</dbReference>
<name>A0A558HQ33_9GAMM</name>
<dbReference type="PANTHER" id="PTHR43103:SF3">
    <property type="entry name" value="ADP-L-GLYCERO-D-MANNO-HEPTOSE-6-EPIMERASE"/>
    <property type="match status" value="1"/>
</dbReference>
<reference evidence="4 5" key="1">
    <citation type="submission" date="2019-07" db="EMBL/GenBank/DDBJ databases">
        <title>Diversity of Bacteria from Kongsfjorden, Arctic.</title>
        <authorList>
            <person name="Yu Y."/>
        </authorList>
    </citation>
    <scope>NUCLEOTIDE SEQUENCE [LARGE SCALE GENOMIC DNA]</scope>
    <source>
        <strain evidence="4 5">SM1923</strain>
    </source>
</reference>
<dbReference type="AlphaFoldDB" id="A0A558HQ33"/>
<dbReference type="EMBL" id="VNFH01000004">
    <property type="protein sequence ID" value="TVU71191.1"/>
    <property type="molecule type" value="Genomic_DNA"/>
</dbReference>
<gene>
    <name evidence="4" type="ORF">FQP86_06575</name>
</gene>
<evidence type="ECO:0000256" key="1">
    <source>
        <dbReference type="ARBA" id="ARBA00022857"/>
    </source>
</evidence>
<dbReference type="Gene3D" id="3.90.25.10">
    <property type="entry name" value="UDP-galactose 4-epimerase, domain 1"/>
    <property type="match status" value="1"/>
</dbReference>
<keyword evidence="5" id="KW-1185">Reference proteome</keyword>
<evidence type="ECO:0000313" key="4">
    <source>
        <dbReference type="EMBL" id="TVU71191.1"/>
    </source>
</evidence>
<dbReference type="InterPro" id="IPR001509">
    <property type="entry name" value="Epimerase_deHydtase"/>
</dbReference>
<dbReference type="PANTHER" id="PTHR43103">
    <property type="entry name" value="NUCLEOSIDE-DIPHOSPHATE-SUGAR EPIMERASE"/>
    <property type="match status" value="1"/>
</dbReference>
<dbReference type="OrthoDB" id="9801056at2"/>
<keyword evidence="1" id="KW-0521">NADP</keyword>
<dbReference type="InterPro" id="IPR036291">
    <property type="entry name" value="NAD(P)-bd_dom_sf"/>
</dbReference>
<accession>A0A558HQ33</accession>
<feature type="domain" description="NAD-dependent epimerase/dehydratase" evidence="3">
    <location>
        <begin position="3"/>
        <end position="213"/>
    </location>
</feature>
<evidence type="ECO:0000313" key="5">
    <source>
        <dbReference type="Proteomes" id="UP000319941"/>
    </source>
</evidence>
<protein>
    <submittedName>
        <fullName evidence="4">NAD-dependent epimerase/dehydratase family protein</fullName>
    </submittedName>
</protein>
<dbReference type="RefSeq" id="WP_144727008.1">
    <property type="nucleotide sequence ID" value="NZ_CAWOWR010000097.1"/>
</dbReference>
<dbReference type="GO" id="GO:0016491">
    <property type="term" value="F:oxidoreductase activity"/>
    <property type="evidence" value="ECO:0007669"/>
    <property type="project" value="InterPro"/>
</dbReference>
<dbReference type="SUPFAM" id="SSF51735">
    <property type="entry name" value="NAD(P)-binding Rossmann-fold domains"/>
    <property type="match status" value="1"/>
</dbReference>
<sequence>MHVMITGAAGFLGQRLTEALIDKGSLNGQPLSRLTLLDQIEAPRPEAASCLAVEPATSLDVAIIAGDIADAEVLDRCLAGEPQVIYHLAAVVSSAAEADLALGMRVNFDATRLLLEGCAARGLNGTRLVMASSVAAYGGDLPETLGDMTALVPQNSYGTQKAMSELLINDYSRRGLVDGCVLRLPTIIVRPGRPNAAASSFASSILREPLNGEDAICPVPTELEMFVMSPRRVVAALIKGAEVHSAAFGLSRCFMLPGITVSVAEMLKALADIAGEQALALVKHEPDPRITAIVGSWPARFDTRKARSLGFAGDADLADIVTAYQQENTET</sequence>
<proteinExistence type="predicted"/>
<evidence type="ECO:0000256" key="2">
    <source>
        <dbReference type="ARBA" id="ARBA00023277"/>
    </source>
</evidence>
<dbReference type="Proteomes" id="UP000319941">
    <property type="component" value="Unassembled WGS sequence"/>
</dbReference>
<keyword evidence="2" id="KW-0119">Carbohydrate metabolism</keyword>
<dbReference type="Gene3D" id="3.40.50.720">
    <property type="entry name" value="NAD(P)-binding Rossmann-like Domain"/>
    <property type="match status" value="1"/>
</dbReference>
<dbReference type="InterPro" id="IPR050005">
    <property type="entry name" value="DenD"/>
</dbReference>
<dbReference type="STRING" id="553385.GCA_000591415_02119"/>